<dbReference type="InterPro" id="IPR017938">
    <property type="entry name" value="Riboflavin_synthase-like_b-brl"/>
</dbReference>
<dbReference type="SUPFAM" id="SSF52343">
    <property type="entry name" value="Ferredoxin reductase-like, C-terminal NADP-linked domain"/>
    <property type="match status" value="1"/>
</dbReference>
<dbReference type="Pfam" id="PF00111">
    <property type="entry name" value="Fer2"/>
    <property type="match status" value="1"/>
</dbReference>
<evidence type="ECO:0000313" key="9">
    <source>
        <dbReference type="EMBL" id="PCC97891.1"/>
    </source>
</evidence>
<dbReference type="PROSITE" id="PS51085">
    <property type="entry name" value="2FE2S_FER_2"/>
    <property type="match status" value="1"/>
</dbReference>
<organism evidence="9 11">
    <name type="scientific">Halopseudomonas pelagia</name>
    <dbReference type="NCBI Taxonomy" id="553151"/>
    <lineage>
        <taxon>Bacteria</taxon>
        <taxon>Pseudomonadati</taxon>
        <taxon>Pseudomonadota</taxon>
        <taxon>Gammaproteobacteria</taxon>
        <taxon>Pseudomonadales</taxon>
        <taxon>Pseudomonadaceae</taxon>
        <taxon>Halopseudomonas</taxon>
    </lineage>
</organism>
<dbReference type="PRINTS" id="PR00409">
    <property type="entry name" value="PHDIOXRDTASE"/>
</dbReference>
<dbReference type="InterPro" id="IPR012675">
    <property type="entry name" value="Beta-grasp_dom_sf"/>
</dbReference>
<evidence type="ECO:0000256" key="1">
    <source>
        <dbReference type="ARBA" id="ARBA00022630"/>
    </source>
</evidence>
<keyword evidence="3" id="KW-0479">Metal-binding</keyword>
<evidence type="ECO:0000259" key="7">
    <source>
        <dbReference type="PROSITE" id="PS51085"/>
    </source>
</evidence>
<feature type="domain" description="FAD-binding FR-type" evidence="8">
    <location>
        <begin position="6"/>
        <end position="108"/>
    </location>
</feature>
<dbReference type="PROSITE" id="PS00197">
    <property type="entry name" value="2FE2S_FER_1"/>
    <property type="match status" value="1"/>
</dbReference>
<evidence type="ECO:0000256" key="6">
    <source>
        <dbReference type="ARBA" id="ARBA00023014"/>
    </source>
</evidence>
<reference evidence="10 12" key="2">
    <citation type="submission" date="2018-10" db="EMBL/GenBank/DDBJ databases">
        <title>Complete genome sequence of Pseudomonas pelagia strain Kongs-67.</title>
        <authorList>
            <person name="Sinha R.K."/>
            <person name="Krishnan K."/>
        </authorList>
    </citation>
    <scope>NUCLEOTIDE SEQUENCE [LARGE SCALE GENOMIC DNA]</scope>
    <source>
        <strain evidence="10 12">Kongs-67</strain>
    </source>
</reference>
<evidence type="ECO:0000256" key="3">
    <source>
        <dbReference type="ARBA" id="ARBA00022723"/>
    </source>
</evidence>
<keyword evidence="4" id="KW-0560">Oxidoreductase</keyword>
<dbReference type="CDD" id="cd00207">
    <property type="entry name" value="fer2"/>
    <property type="match status" value="1"/>
</dbReference>
<evidence type="ECO:0000259" key="8">
    <source>
        <dbReference type="PROSITE" id="PS51384"/>
    </source>
</evidence>
<dbReference type="PANTHER" id="PTHR47354">
    <property type="entry name" value="NADH OXIDOREDUCTASE HCR"/>
    <property type="match status" value="1"/>
</dbReference>
<dbReference type="Gene3D" id="2.40.30.10">
    <property type="entry name" value="Translation factors"/>
    <property type="match status" value="1"/>
</dbReference>
<evidence type="ECO:0000313" key="11">
    <source>
        <dbReference type="Proteomes" id="UP000243750"/>
    </source>
</evidence>
<dbReference type="Gene3D" id="3.40.50.80">
    <property type="entry name" value="Nucleotide-binding domain of ferredoxin-NADP reductase (FNR) module"/>
    <property type="match status" value="1"/>
</dbReference>
<dbReference type="SUPFAM" id="SSF54292">
    <property type="entry name" value="2Fe-2S ferredoxin-like"/>
    <property type="match status" value="1"/>
</dbReference>
<keyword evidence="2" id="KW-0001">2Fe-2S</keyword>
<dbReference type="SUPFAM" id="SSF63380">
    <property type="entry name" value="Riboflavin synthase domain-like"/>
    <property type="match status" value="1"/>
</dbReference>
<feature type="domain" description="2Fe-2S ferredoxin-type" evidence="7">
    <location>
        <begin position="229"/>
        <end position="314"/>
    </location>
</feature>
<dbReference type="GO" id="GO:0016491">
    <property type="term" value="F:oxidoreductase activity"/>
    <property type="evidence" value="ECO:0007669"/>
    <property type="project" value="UniProtKB-KW"/>
</dbReference>
<dbReference type="Proteomes" id="UP000344571">
    <property type="component" value="Chromosome"/>
</dbReference>
<dbReference type="GO" id="GO:0051537">
    <property type="term" value="F:2 iron, 2 sulfur cluster binding"/>
    <property type="evidence" value="ECO:0007669"/>
    <property type="project" value="UniProtKB-KW"/>
</dbReference>
<reference evidence="9 11" key="1">
    <citation type="submission" date="2017-09" db="EMBL/GenBank/DDBJ databases">
        <title>Bacterial and phytoplankton interrelationship in Kongsfjorden, an Arctic fjord.</title>
        <authorList>
            <person name="Sinha R."/>
            <person name="Krishnan K."/>
        </authorList>
    </citation>
    <scope>NUCLEOTIDE SEQUENCE [LARGE SCALE GENOMIC DNA]</scope>
    <source>
        <strain evidence="9 11">58</strain>
    </source>
</reference>
<dbReference type="EMBL" id="NWMT01000237">
    <property type="protein sequence ID" value="PCC97891.1"/>
    <property type="molecule type" value="Genomic_DNA"/>
</dbReference>
<dbReference type="EMBL" id="CP033116">
    <property type="protein sequence ID" value="QFY56156.1"/>
    <property type="molecule type" value="Genomic_DNA"/>
</dbReference>
<evidence type="ECO:0000313" key="12">
    <source>
        <dbReference type="Proteomes" id="UP000344571"/>
    </source>
</evidence>
<keyword evidence="12" id="KW-1185">Reference proteome</keyword>
<dbReference type="InterPro" id="IPR001433">
    <property type="entry name" value="OxRdtase_FAD/NAD-bd"/>
</dbReference>
<dbReference type="Gene3D" id="3.10.20.30">
    <property type="match status" value="1"/>
</dbReference>
<dbReference type="InterPro" id="IPR036010">
    <property type="entry name" value="2Fe-2S_ferredoxin-like_sf"/>
</dbReference>
<dbReference type="AlphaFoldDB" id="A0AA91Z4P9"/>
<evidence type="ECO:0000256" key="4">
    <source>
        <dbReference type="ARBA" id="ARBA00023002"/>
    </source>
</evidence>
<dbReference type="RefSeq" id="WP_096348010.1">
    <property type="nucleotide sequence ID" value="NZ_CP033116.1"/>
</dbReference>
<dbReference type="GO" id="GO:0046872">
    <property type="term" value="F:metal ion binding"/>
    <property type="evidence" value="ECO:0007669"/>
    <property type="project" value="UniProtKB-KW"/>
</dbReference>
<dbReference type="InterPro" id="IPR006058">
    <property type="entry name" value="2Fe2S_fd_BS"/>
</dbReference>
<dbReference type="InterPro" id="IPR039261">
    <property type="entry name" value="FNR_nucleotide-bd"/>
</dbReference>
<proteinExistence type="predicted"/>
<keyword evidence="1" id="KW-0285">Flavoprotein</keyword>
<keyword evidence="6" id="KW-0411">Iron-sulfur</keyword>
<dbReference type="InterPro" id="IPR001041">
    <property type="entry name" value="2Fe-2S_ferredoxin-type"/>
</dbReference>
<gene>
    <name evidence="9" type="ORF">CO192_18425</name>
    <name evidence="10" type="ORF">EAO82_07115</name>
</gene>
<evidence type="ECO:0000256" key="5">
    <source>
        <dbReference type="ARBA" id="ARBA00023004"/>
    </source>
</evidence>
<dbReference type="PROSITE" id="PS51384">
    <property type="entry name" value="FAD_FR"/>
    <property type="match status" value="1"/>
</dbReference>
<dbReference type="PANTHER" id="PTHR47354:SF1">
    <property type="entry name" value="CARNITINE MONOOXYGENASE REDUCTASE SUBUNIT"/>
    <property type="match status" value="1"/>
</dbReference>
<keyword evidence="5" id="KW-0408">Iron</keyword>
<dbReference type="InterPro" id="IPR050415">
    <property type="entry name" value="MRET"/>
</dbReference>
<accession>A0AA91Z4P9</accession>
<dbReference type="CDD" id="cd06185">
    <property type="entry name" value="PDR_like"/>
    <property type="match status" value="1"/>
</dbReference>
<protein>
    <submittedName>
        <fullName evidence="9">Oxidoreductase</fullName>
    </submittedName>
</protein>
<sequence length="314" mass="34062">MELSDSQRMNLRLTAMRYGARDILLYELEPLDGSVLPPVTAGAHLDLHLPDGLIRQYSLISSLCDAQRYVVGVKRDAEGRGGSRWLHDQARVGQMLEVSLPRNHFPLSSAQTPVCLIAGGIGITPIYSMFKALQQSGRAVHLHYWSRSAEHALFHRELENAPDVTLHFASASGPQSDLQAVLAGLPGETEVYACGPSTMLDQLESSGLGERLHVERFVSAGPVMAEGAFSVVLARSGHEYVIPPGETILNVLLEAGEDVLYSCEQGVCGACEVTVLEGEPVHGDTVYSADEHTRRRSMMICCSSSASPRLLLDI</sequence>
<dbReference type="Pfam" id="PF00175">
    <property type="entry name" value="NAD_binding_1"/>
    <property type="match status" value="1"/>
</dbReference>
<dbReference type="InterPro" id="IPR017927">
    <property type="entry name" value="FAD-bd_FR_type"/>
</dbReference>
<name>A0AA91Z4P9_9GAMM</name>
<dbReference type="Proteomes" id="UP000243750">
    <property type="component" value="Unassembled WGS sequence"/>
</dbReference>
<evidence type="ECO:0000256" key="2">
    <source>
        <dbReference type="ARBA" id="ARBA00022714"/>
    </source>
</evidence>
<evidence type="ECO:0000313" key="10">
    <source>
        <dbReference type="EMBL" id="QFY56156.1"/>
    </source>
</evidence>